<dbReference type="STRING" id="1173111.SAMN05444955_10463"/>
<keyword evidence="2" id="KW-1185">Reference proteome</keyword>
<evidence type="ECO:0000313" key="1">
    <source>
        <dbReference type="EMBL" id="SEM97375.1"/>
    </source>
</evidence>
<organism evidence="1 2">
    <name type="scientific">Lihuaxuella thermophila</name>
    <dbReference type="NCBI Taxonomy" id="1173111"/>
    <lineage>
        <taxon>Bacteria</taxon>
        <taxon>Bacillati</taxon>
        <taxon>Bacillota</taxon>
        <taxon>Bacilli</taxon>
        <taxon>Bacillales</taxon>
        <taxon>Thermoactinomycetaceae</taxon>
        <taxon>Lihuaxuella</taxon>
    </lineage>
</organism>
<reference evidence="1 2" key="1">
    <citation type="submission" date="2016-10" db="EMBL/GenBank/DDBJ databases">
        <authorList>
            <person name="de Groot N.N."/>
        </authorList>
    </citation>
    <scope>NUCLEOTIDE SEQUENCE [LARGE SCALE GENOMIC DNA]</scope>
    <source>
        <strain evidence="1 2">DSM 46701</strain>
    </source>
</reference>
<protein>
    <submittedName>
        <fullName evidence="1">Uncharacterized protein</fullName>
    </submittedName>
</protein>
<dbReference type="EMBL" id="FOCQ01000004">
    <property type="protein sequence ID" value="SEM97375.1"/>
    <property type="molecule type" value="Genomic_DNA"/>
</dbReference>
<dbReference type="AlphaFoldDB" id="A0A1H8CQS2"/>
<proteinExistence type="predicted"/>
<dbReference type="Proteomes" id="UP000199695">
    <property type="component" value="Unassembled WGS sequence"/>
</dbReference>
<gene>
    <name evidence="1" type="ORF">SAMN05444955_10463</name>
</gene>
<name>A0A1H8CQS2_9BACL</name>
<evidence type="ECO:0000313" key="2">
    <source>
        <dbReference type="Proteomes" id="UP000199695"/>
    </source>
</evidence>
<sequence length="81" mass="9528">MCSRRGPFVLCWTMLLKTFESLGITFLSRTAWQPRLTKIHAWSAGFLFRKKRLNPEVHIRLHSNCSTECDNPDNHRDYGPH</sequence>
<accession>A0A1H8CQS2</accession>